<protein>
    <recommendedName>
        <fullName evidence="2">Beta-lactamase-related domain-containing protein</fullName>
    </recommendedName>
</protein>
<dbReference type="InterPro" id="IPR001466">
    <property type="entry name" value="Beta-lactam-related"/>
</dbReference>
<feature type="domain" description="Beta-lactamase-related" evidence="2">
    <location>
        <begin position="152"/>
        <end position="456"/>
    </location>
</feature>
<organism evidence="3 4">
    <name type="scientific">Zunongwangia profunda</name>
    <dbReference type="NCBI Taxonomy" id="398743"/>
    <lineage>
        <taxon>Bacteria</taxon>
        <taxon>Pseudomonadati</taxon>
        <taxon>Bacteroidota</taxon>
        <taxon>Flavobacteriia</taxon>
        <taxon>Flavobacteriales</taxon>
        <taxon>Flavobacteriaceae</taxon>
        <taxon>Zunongwangia</taxon>
    </lineage>
</organism>
<accession>A0A3D5J105</accession>
<dbReference type="PANTHER" id="PTHR46825">
    <property type="entry name" value="D-ALANYL-D-ALANINE-CARBOXYPEPTIDASE/ENDOPEPTIDASE AMPH"/>
    <property type="match status" value="1"/>
</dbReference>
<dbReference type="InterPro" id="IPR050491">
    <property type="entry name" value="AmpC-like"/>
</dbReference>
<dbReference type="PANTHER" id="PTHR46825:SF9">
    <property type="entry name" value="BETA-LACTAMASE-RELATED DOMAIN-CONTAINING PROTEIN"/>
    <property type="match status" value="1"/>
</dbReference>
<dbReference type="Gene3D" id="3.40.710.10">
    <property type="entry name" value="DD-peptidase/beta-lactamase superfamily"/>
    <property type="match status" value="1"/>
</dbReference>
<dbReference type="AlphaFoldDB" id="A0A3D5J105"/>
<proteinExistence type="predicted"/>
<dbReference type="Gene3D" id="2.60.120.380">
    <property type="match status" value="1"/>
</dbReference>
<dbReference type="Proteomes" id="UP000264330">
    <property type="component" value="Unassembled WGS sequence"/>
</dbReference>
<evidence type="ECO:0000313" key="4">
    <source>
        <dbReference type="Proteomes" id="UP000264330"/>
    </source>
</evidence>
<comment type="caution">
    <text evidence="3">The sequence shown here is derived from an EMBL/GenBank/DDBJ whole genome shotgun (WGS) entry which is preliminary data.</text>
</comment>
<feature type="chain" id="PRO_5017811369" description="Beta-lactamase-related domain-containing protein" evidence="1">
    <location>
        <begin position="33"/>
        <end position="769"/>
    </location>
</feature>
<reference evidence="3 4" key="1">
    <citation type="journal article" date="2018" name="Nat. Biotechnol.">
        <title>A standardized bacterial taxonomy based on genome phylogeny substantially revises the tree of life.</title>
        <authorList>
            <person name="Parks D.H."/>
            <person name="Chuvochina M."/>
            <person name="Waite D.W."/>
            <person name="Rinke C."/>
            <person name="Skarshewski A."/>
            <person name="Chaumeil P.A."/>
            <person name="Hugenholtz P."/>
        </authorList>
    </citation>
    <scope>NUCLEOTIDE SEQUENCE [LARGE SCALE GENOMIC DNA]</scope>
    <source>
        <strain evidence="3">UBA9359</strain>
    </source>
</reference>
<evidence type="ECO:0000259" key="2">
    <source>
        <dbReference type="Pfam" id="PF00144"/>
    </source>
</evidence>
<gene>
    <name evidence="3" type="ORF">DGQ38_11305</name>
</gene>
<dbReference type="Pfam" id="PF00144">
    <property type="entry name" value="Beta-lactamase"/>
    <property type="match status" value="1"/>
</dbReference>
<evidence type="ECO:0000313" key="3">
    <source>
        <dbReference type="EMBL" id="HCV81624.1"/>
    </source>
</evidence>
<dbReference type="SUPFAM" id="SSF56601">
    <property type="entry name" value="beta-lactamase/transpeptidase-like"/>
    <property type="match status" value="1"/>
</dbReference>
<name>A0A3D5J105_9FLAO</name>
<dbReference type="EMBL" id="DPMF01000262">
    <property type="protein sequence ID" value="HCV81624.1"/>
    <property type="molecule type" value="Genomic_DNA"/>
</dbReference>
<dbReference type="InterPro" id="IPR012338">
    <property type="entry name" value="Beta-lactam/transpept-like"/>
</dbReference>
<feature type="signal peptide" evidence="1">
    <location>
        <begin position="1"/>
        <end position="32"/>
    </location>
</feature>
<sequence>MANAVLLKPSIMKKRQLLCFAFILLKATLLPAQSQNLKLNQPISAQLETSEDSKYFTIALDSAYFVYGKIDQNSVDGIIKLYSEENKLLEEFDETGKGPDFFSFTTNKKGDYRLEVAPFKKDSGAFSIEILTAEPLAKTPEGKVDQLLIGYSGDIPGAEVLVLKDGKTLLEKAYGMSNLSYEIPFKTSTPTNIGSTSKQFTAMAIMLLQQQGKLNIDDDIRKYIPELPEFEQKVTLRNFLTHTNGYREFLNLFSLTGSDLTLPISEEQIIRSIQNQPKLQNEPGTKFNYNNTGFILLSLVVERVTDTPFPQWMKENIFEPLNMKDTRVRASNDEIIPNRAAGYKIGDSGKYVEVEDLQYSRGAGGIYTTLPDLKNWIQNFKSHQLGGEEIYKTMTTAFVLKDGDTLDYGFGLSIDKYHNKTRIHHGGADAAHRSMLMYFPEFDAAVITESNNASFNSAGIANKIADIYFENEFNDAKTLKEGEYNIAKFEKLLGEYALDESPDFILSFMKEGDRIYTQATGQPEIDLIAESDSVFKIKGIEARVKFNLNEDGTANSLTLMQNGIHTATKISSDKNSEDFVYETSKFDKLLGKYALEEMKTFVMTFMKDEDRIYAQATGQPEFDLVAESDSLFKIKGVNARVKFHLNENGTADSLTLIQNGLHKAKKIKTSENVDLKNFTGNFYSTEIETVYHINLKNDQLEISSFLFPENLKLEYTTEDSFATGFPVQAIKFIRNSKDKIIGFEVDNGRTSGVRFDKMNEEFLMQKQEY</sequence>
<keyword evidence="1" id="KW-0732">Signal</keyword>
<evidence type="ECO:0000256" key="1">
    <source>
        <dbReference type="SAM" id="SignalP"/>
    </source>
</evidence>